<proteinExistence type="predicted"/>
<feature type="transmembrane region" description="Helical" evidence="1">
    <location>
        <begin position="74"/>
        <end position="95"/>
    </location>
</feature>
<evidence type="ECO:0000313" key="2">
    <source>
        <dbReference type="EMBL" id="SLM85875.1"/>
    </source>
</evidence>
<dbReference type="OrthoDB" id="2200263at2"/>
<evidence type="ECO:0000313" key="3">
    <source>
        <dbReference type="Proteomes" id="UP000195918"/>
    </source>
</evidence>
<dbReference type="AlphaFoldDB" id="A0A1X6WNL8"/>
<dbReference type="Proteomes" id="UP000195918">
    <property type="component" value="Unassembled WGS sequence"/>
</dbReference>
<feature type="transmembrane region" description="Helical" evidence="1">
    <location>
        <begin position="12"/>
        <end position="30"/>
    </location>
</feature>
<keyword evidence="3" id="KW-1185">Reference proteome</keyword>
<accession>A0A1X6WNL8</accession>
<dbReference type="RefSeq" id="WP_086951507.1">
    <property type="nucleotide sequence ID" value="NZ_FWFD01000009.1"/>
</dbReference>
<keyword evidence="1" id="KW-1133">Transmembrane helix</keyword>
<name>A0A1X6WNL8_9ENTE</name>
<protein>
    <submittedName>
        <fullName evidence="2">Uncharacterized protein</fullName>
    </submittedName>
</protein>
<organism evidence="2 3">
    <name type="scientific">Vagococcus fluvialis bH819</name>
    <dbReference type="NCBI Taxonomy" id="1255619"/>
    <lineage>
        <taxon>Bacteria</taxon>
        <taxon>Bacillati</taxon>
        <taxon>Bacillota</taxon>
        <taxon>Bacilli</taxon>
        <taxon>Lactobacillales</taxon>
        <taxon>Enterococcaceae</taxon>
        <taxon>Vagococcus</taxon>
    </lineage>
</organism>
<dbReference type="EMBL" id="FWFD01000009">
    <property type="protein sequence ID" value="SLM85875.1"/>
    <property type="molecule type" value="Genomic_DNA"/>
</dbReference>
<feature type="transmembrane region" description="Helical" evidence="1">
    <location>
        <begin position="50"/>
        <end position="67"/>
    </location>
</feature>
<keyword evidence="1" id="KW-0812">Transmembrane</keyword>
<reference evidence="3" key="1">
    <citation type="submission" date="2017-02" db="EMBL/GenBank/DDBJ databases">
        <authorList>
            <person name="Dridi B."/>
        </authorList>
    </citation>
    <scope>NUCLEOTIDE SEQUENCE [LARGE SCALE GENOMIC DNA]</scope>
    <source>
        <strain evidence="3">bH819</strain>
    </source>
</reference>
<evidence type="ECO:0000256" key="1">
    <source>
        <dbReference type="SAM" id="Phobius"/>
    </source>
</evidence>
<gene>
    <name evidence="2" type="ORF">FM121_07220</name>
</gene>
<keyword evidence="1" id="KW-0472">Membrane</keyword>
<sequence>MANKNTQGKSKLVLKSVLFIYIVELIWFFYSQIIVKLMNGQKIDLESKELGIILVIGLLAIIVFFVLKKSRKIGSILIGGLIVSVLLFCIIAPLFDVYIPMIWQLFHNLK</sequence>